<dbReference type="AlphaFoldDB" id="A0A1G1SCV5"/>
<dbReference type="GeneID" id="60894120"/>
<dbReference type="PIRSF" id="PIRSF006661">
    <property type="entry name" value="PP-lp_UCP006661"/>
    <property type="match status" value="1"/>
</dbReference>
<dbReference type="PANTHER" id="PTHR43169:SF2">
    <property type="entry name" value="NAD_GMP SYNTHASE DOMAIN-CONTAINING PROTEIN"/>
    <property type="match status" value="1"/>
</dbReference>
<evidence type="ECO:0000259" key="2">
    <source>
        <dbReference type="Pfam" id="PF02540"/>
    </source>
</evidence>
<evidence type="ECO:0000313" key="4">
    <source>
        <dbReference type="Proteomes" id="UP000305511"/>
    </source>
</evidence>
<protein>
    <submittedName>
        <fullName evidence="3">ATP-dependent sacrificial sulfur transferase LarE</fullName>
    </submittedName>
</protein>
<dbReference type="GO" id="GO:0016783">
    <property type="term" value="F:sulfurtransferase activity"/>
    <property type="evidence" value="ECO:0007669"/>
    <property type="project" value="InterPro"/>
</dbReference>
<evidence type="ECO:0000313" key="3">
    <source>
        <dbReference type="EMBL" id="TKK69566.1"/>
    </source>
</evidence>
<dbReference type="EMBL" id="SIYF01000448">
    <property type="protein sequence ID" value="TKK69566.1"/>
    <property type="molecule type" value="Genomic_DNA"/>
</dbReference>
<dbReference type="RefSeq" id="WP_002374609.1">
    <property type="nucleotide sequence ID" value="NZ_AP018538.1"/>
</dbReference>
<sequence length="278" mass="31273">MSVMKTKEQNLVRELQKMDKLAVAYSGGIDSSYLLKKALDTLGAENVLAVVVNSELFSDDEFDKAVDLANGLGANVLGLEMSELADDRIVANNPNSWFYSKKLLYKTIRSAIQKEGFDVLADGMIMDDNTDFRPGLRARDQEGVISPLQQAKLYKIEIRQLAKDAGISNWSKVASCSIASRIPYGIKLTRSAIDQVFASEKYLREIGFPIVRVRAHHDLARIEIPEDKLSLLLENREKIADYLKKQGFNYVTFDLEGFKSGRMNDILTETEKKVFCEC</sequence>
<name>A0A1G1SCV5_ENTFL</name>
<accession>A0A1G1SCV5</accession>
<proteinExistence type="predicted"/>
<dbReference type="SUPFAM" id="SSF52402">
    <property type="entry name" value="Adenine nucleotide alpha hydrolases-like"/>
    <property type="match status" value="1"/>
</dbReference>
<evidence type="ECO:0000256" key="1">
    <source>
        <dbReference type="PIRSR" id="PIRSR006661-1"/>
    </source>
</evidence>
<dbReference type="NCBIfam" id="TIGR00268">
    <property type="entry name" value="ATP-dependent sacrificial sulfur transferase LarE"/>
    <property type="match status" value="1"/>
</dbReference>
<dbReference type="CDD" id="cd01990">
    <property type="entry name" value="LarE-like"/>
    <property type="match status" value="1"/>
</dbReference>
<dbReference type="InterPro" id="IPR005232">
    <property type="entry name" value="LarE"/>
</dbReference>
<dbReference type="Pfam" id="PF02540">
    <property type="entry name" value="NAD_synthase"/>
    <property type="match status" value="1"/>
</dbReference>
<dbReference type="Proteomes" id="UP000305511">
    <property type="component" value="Unassembled WGS sequence"/>
</dbReference>
<comment type="caution">
    <text evidence="3">The sequence shown here is derived from an EMBL/GenBank/DDBJ whole genome shotgun (WGS) entry which is preliminary data.</text>
</comment>
<reference evidence="3 4" key="1">
    <citation type="submission" date="2019-02" db="EMBL/GenBank/DDBJ databases">
        <title>Bacteria dissemination in different level of health care in South Africa: the effectiveness of infections prevention and control.</title>
        <authorList>
            <person name="Shobo C."/>
            <person name="Amoako D.G."/>
            <person name="Allam M."/>
            <person name="Ismail A."/>
            <person name="Bester L.A."/>
            <person name="Essack S.Y."/>
        </authorList>
    </citation>
    <scope>NUCLEOTIDE SEQUENCE [LARGE SCALE GENOMIC DNA]</scope>
    <source>
        <strain evidence="3 4">2SIL2</strain>
    </source>
</reference>
<feature type="active site" description="Nucleophile and sulfur donor" evidence="1">
    <location>
        <position position="176"/>
    </location>
</feature>
<keyword evidence="3" id="KW-0808">Transferase</keyword>
<organism evidence="3 4">
    <name type="scientific">Enterococcus faecalis</name>
    <name type="common">Streptococcus faecalis</name>
    <dbReference type="NCBI Taxonomy" id="1351"/>
    <lineage>
        <taxon>Bacteria</taxon>
        <taxon>Bacillati</taxon>
        <taxon>Bacillota</taxon>
        <taxon>Bacilli</taxon>
        <taxon>Lactobacillales</taxon>
        <taxon>Enterococcaceae</taxon>
        <taxon>Enterococcus</taxon>
    </lineage>
</organism>
<dbReference type="InterPro" id="IPR052188">
    <property type="entry name" value="Ni-pincer_cofactor_biosynth"/>
</dbReference>
<dbReference type="GO" id="GO:0006163">
    <property type="term" value="P:purine nucleotide metabolic process"/>
    <property type="evidence" value="ECO:0007669"/>
    <property type="project" value="UniProtKB-ARBA"/>
</dbReference>
<dbReference type="InterPro" id="IPR014729">
    <property type="entry name" value="Rossmann-like_a/b/a_fold"/>
</dbReference>
<feature type="domain" description="NAD/GMP synthase" evidence="2">
    <location>
        <begin position="17"/>
        <end position="83"/>
    </location>
</feature>
<gene>
    <name evidence="3" type="primary">larE</name>
    <name evidence="3" type="ORF">EY666_15385</name>
</gene>
<dbReference type="PANTHER" id="PTHR43169">
    <property type="entry name" value="EXSB FAMILY PROTEIN"/>
    <property type="match status" value="1"/>
</dbReference>
<dbReference type="Gene3D" id="3.40.50.620">
    <property type="entry name" value="HUPs"/>
    <property type="match status" value="1"/>
</dbReference>
<dbReference type="InterPro" id="IPR022310">
    <property type="entry name" value="NAD/GMP_synthase"/>
</dbReference>